<comment type="subcellular location">
    <subcellularLocation>
        <location evidence="1">Membrane</location>
        <topology evidence="1">Single-pass membrane protein</topology>
    </subcellularLocation>
</comment>
<comment type="caution">
    <text evidence="6">The sequence shown here is derived from an EMBL/GenBank/DDBJ whole genome shotgun (WGS) entry which is preliminary data.</text>
</comment>
<dbReference type="PANTHER" id="PTHR36985">
    <property type="entry name" value="TRANSLOCATION AND ASSEMBLY MODULE SUBUNIT TAMB"/>
    <property type="match status" value="1"/>
</dbReference>
<dbReference type="EMBL" id="JAFKCZ010000010">
    <property type="protein sequence ID" value="MBN7797832.1"/>
    <property type="molecule type" value="Genomic_DNA"/>
</dbReference>
<keyword evidence="3" id="KW-1133">Transmembrane helix</keyword>
<evidence type="ECO:0000259" key="5">
    <source>
        <dbReference type="Pfam" id="PF04357"/>
    </source>
</evidence>
<reference evidence="6" key="1">
    <citation type="submission" date="2021-02" db="EMBL/GenBank/DDBJ databases">
        <title>PHA producing bacteria isolated from coastal sediment in Guangdong, Shenzhen.</title>
        <authorList>
            <person name="Zheng W."/>
            <person name="Yu S."/>
            <person name="Huang Y."/>
        </authorList>
    </citation>
    <scope>NUCLEOTIDE SEQUENCE</scope>
    <source>
        <strain evidence="6">TN14-10</strain>
    </source>
</reference>
<evidence type="ECO:0000256" key="4">
    <source>
        <dbReference type="ARBA" id="ARBA00023136"/>
    </source>
</evidence>
<gene>
    <name evidence="6" type="ORF">JYP50_14575</name>
</gene>
<dbReference type="GO" id="GO:0005886">
    <property type="term" value="C:plasma membrane"/>
    <property type="evidence" value="ECO:0007669"/>
    <property type="project" value="InterPro"/>
</dbReference>
<evidence type="ECO:0000256" key="3">
    <source>
        <dbReference type="ARBA" id="ARBA00022989"/>
    </source>
</evidence>
<keyword evidence="4" id="KW-0472">Membrane</keyword>
<feature type="domain" description="Translocation and assembly module TamB C-terminal" evidence="5">
    <location>
        <begin position="995"/>
        <end position="1256"/>
    </location>
</feature>
<evidence type="ECO:0000313" key="6">
    <source>
        <dbReference type="EMBL" id="MBN7797832.1"/>
    </source>
</evidence>
<protein>
    <submittedName>
        <fullName evidence="6">Translocation/assembly module TamB domain-containing protein</fullName>
    </submittedName>
</protein>
<evidence type="ECO:0000313" key="7">
    <source>
        <dbReference type="Proteomes" id="UP000664303"/>
    </source>
</evidence>
<proteinExistence type="predicted"/>
<dbReference type="InterPro" id="IPR007452">
    <property type="entry name" value="TamB_C"/>
</dbReference>
<dbReference type="RefSeq" id="WP_206561278.1">
    <property type="nucleotide sequence ID" value="NZ_JAFKCZ010000010.1"/>
</dbReference>
<evidence type="ECO:0000256" key="1">
    <source>
        <dbReference type="ARBA" id="ARBA00004167"/>
    </source>
</evidence>
<keyword evidence="7" id="KW-1185">Reference proteome</keyword>
<evidence type="ECO:0000256" key="2">
    <source>
        <dbReference type="ARBA" id="ARBA00022692"/>
    </source>
</evidence>
<accession>A0A939DI04</accession>
<keyword evidence="2" id="KW-0812">Transmembrane</keyword>
<dbReference type="PANTHER" id="PTHR36985:SF1">
    <property type="entry name" value="TRANSLOCATION AND ASSEMBLY MODULE SUBUNIT TAMB"/>
    <property type="match status" value="1"/>
</dbReference>
<name>A0A939DI04_9GAMM</name>
<dbReference type="GO" id="GO:0009306">
    <property type="term" value="P:protein secretion"/>
    <property type="evidence" value="ECO:0007669"/>
    <property type="project" value="InterPro"/>
</dbReference>
<dbReference type="Pfam" id="PF04357">
    <property type="entry name" value="TamB"/>
    <property type="match status" value="1"/>
</dbReference>
<dbReference type="Proteomes" id="UP000664303">
    <property type="component" value="Unassembled WGS sequence"/>
</dbReference>
<dbReference type="GO" id="GO:0097347">
    <property type="term" value="C:TAM protein secretion complex"/>
    <property type="evidence" value="ECO:0007669"/>
    <property type="project" value="TreeGrafter"/>
</dbReference>
<organism evidence="6 7">
    <name type="scientific">Parahaliea mediterranea</name>
    <dbReference type="NCBI Taxonomy" id="651086"/>
    <lineage>
        <taxon>Bacteria</taxon>
        <taxon>Pseudomonadati</taxon>
        <taxon>Pseudomonadota</taxon>
        <taxon>Gammaproteobacteria</taxon>
        <taxon>Cellvibrionales</taxon>
        <taxon>Halieaceae</taxon>
        <taxon>Parahaliea</taxon>
    </lineage>
</organism>
<sequence length="1317" mass="138300">MRTKTLFYGVLLILLCLLLVIGTLLGLAASSAGSRWLLERAGAIAGGALAWERVEGSLLDTLELEGLRLDQPGLSVTVEHLRYAWRPARLLTGTLYVDSLAARGVEVVLADSGEPPKDSEPFDPAALEPPLDIVLGSIALDAIGLRSGEAPPQRIDRVRLAGSVIDGRVDLARLDVSAAEGEITGAGQLALASGMPAGLQIAWHWRLPDGRRAGGELKLAGHADQLRVTHRGDGELPLDLDGTLTSLLSEPGWDLELNWPALALGIGEQSPRIGPGQLRSSGTLQRYQLSSSGQLAGPGHDPLQWALDAAGDSDGIEIANLELVSGPYQLALEGDVGWAGPISAALAYRARGEGLEAFNADLPSELQAAGRLDLHFAGETLDLERLDLAVVDTPLQVMLSGAVQLPAGGEPELDLTVSWSDLRWPLRGEAIAGSPEGRAVIGGTPTRWRGNLSADMAGSQVPPGHWRAEVSGSDRELWLQALRGALLAGDITLQGHAAWVPAPSWEMRLEGRGLEPGRWRPELRGQRALDLDLDTRGRIDSETGISAEVVLERLAGEIAGRAIDLRARGLVEGELMELKNLALDSGGNRLRADGRVDGDQLALDWSLEAPAPGELLAGAGGALSARGRVSGSTQQPRVQASLEGRELQWQGQSLSSLALEVQAGLAGDAPLRLDLELGALSAGPAADQALLESAVFRARGSTGSHTLNLDVHGITEQLQARFDGGYDIAGGSWRGAVAALALDSEAGGHWQLDATAPLSLSAARVTLADTCLQSPGVDEHPPARFCASGDWRATGGADFAASLESLSLARLLPDLSGAVNGELRVAMAADGALEGRGDFAVEPGELRVETPAGVQRLHHGGGQLDLNIDRGGLVATLGLRPLETGQVRAELQLPAMSRLPLADPQPLTGRLELDLPDLSGLQGWVPELEAVRGRLQGDLRLGGTLGQPTLEGQLALAEAAADVPLAGLELRDLDLRLQADPSPAGQLRIRGGLSSGGGRLTLAGDLETETGVLAMTLRGDRVEVYNTADARALLSPDLDIRFGDDILRLRGKVAVAEARITPKLGLSPGVAPEEVAVAEPEAAASQTEPDPGRIVAPSPDVVILGEPAGGAVTEAPASPLRIDSEVELVLGDRVRVSALGFAGSITGGVIFRNHPRQASLMPTADGRLNIEGGTFRAFGQDLEIETGEVLFRGGPVTEPEVNLRAVRWIDNDPLVSAAGVQVTGPLATPAMELFSRPQLDPTEIQSYLLTGHSAASRESALSIGTYLHPKLYVGYGYNLLEETSEFDALYTITPRYGVEANVGEADNNLGVTITYEH</sequence>